<dbReference type="RefSeq" id="XP_007739614.1">
    <property type="nucleotide sequence ID" value="XM_007741424.1"/>
</dbReference>
<feature type="domain" description="VOC" evidence="3">
    <location>
        <begin position="17"/>
        <end position="134"/>
    </location>
</feature>
<dbReference type="InterPro" id="IPR029068">
    <property type="entry name" value="Glyas_Bleomycin-R_OHBP_Dase"/>
</dbReference>
<dbReference type="AlphaFoldDB" id="W9X748"/>
<dbReference type="PANTHER" id="PTHR21366">
    <property type="entry name" value="GLYOXALASE FAMILY PROTEIN"/>
    <property type="match status" value="1"/>
</dbReference>
<evidence type="ECO:0000256" key="1">
    <source>
        <dbReference type="ARBA" id="ARBA00010363"/>
    </source>
</evidence>
<dbReference type="InterPro" id="IPR004360">
    <property type="entry name" value="Glyas_Fos-R_dOase_dom"/>
</dbReference>
<dbReference type="Proteomes" id="UP000019471">
    <property type="component" value="Unassembled WGS sequence"/>
</dbReference>
<dbReference type="HOGENOM" id="CLU_098384_0_0_1"/>
<feature type="compositionally biased region" description="Basic and acidic residues" evidence="2">
    <location>
        <begin position="172"/>
        <end position="184"/>
    </location>
</feature>
<proteinExistence type="inferred from homology"/>
<keyword evidence="5" id="KW-1185">Reference proteome</keyword>
<gene>
    <name evidence="4" type="ORF">A1O5_00805</name>
</gene>
<evidence type="ECO:0000313" key="5">
    <source>
        <dbReference type="Proteomes" id="UP000019471"/>
    </source>
</evidence>
<evidence type="ECO:0000256" key="2">
    <source>
        <dbReference type="SAM" id="MobiDB-lite"/>
    </source>
</evidence>
<organism evidence="4 5">
    <name type="scientific">Cladophialophora psammophila CBS 110553</name>
    <dbReference type="NCBI Taxonomy" id="1182543"/>
    <lineage>
        <taxon>Eukaryota</taxon>
        <taxon>Fungi</taxon>
        <taxon>Dikarya</taxon>
        <taxon>Ascomycota</taxon>
        <taxon>Pezizomycotina</taxon>
        <taxon>Eurotiomycetes</taxon>
        <taxon>Chaetothyriomycetidae</taxon>
        <taxon>Chaetothyriales</taxon>
        <taxon>Herpotrichiellaceae</taxon>
        <taxon>Cladophialophora</taxon>
    </lineage>
</organism>
<dbReference type="eggNOG" id="ENOG502SNCW">
    <property type="taxonomic scope" value="Eukaryota"/>
</dbReference>
<comment type="similarity">
    <text evidence="1">Belongs to the glyoxalase I family.</text>
</comment>
<dbReference type="EMBL" id="AMGX01000001">
    <property type="protein sequence ID" value="EXJ76297.1"/>
    <property type="molecule type" value="Genomic_DNA"/>
</dbReference>
<dbReference type="Pfam" id="PF00903">
    <property type="entry name" value="Glyoxalase"/>
    <property type="match status" value="1"/>
</dbReference>
<dbReference type="InterPro" id="IPR050383">
    <property type="entry name" value="GlyoxalaseI/FosfomycinResist"/>
</dbReference>
<dbReference type="GeneID" id="19185541"/>
<feature type="region of interest" description="Disordered" evidence="2">
    <location>
        <begin position="172"/>
        <end position="193"/>
    </location>
</feature>
<name>W9X748_9EURO</name>
<dbReference type="PANTHER" id="PTHR21366:SF14">
    <property type="entry name" value="GLYOXALASE DOMAIN-CONTAINING PROTEIN 5"/>
    <property type="match status" value="1"/>
</dbReference>
<evidence type="ECO:0000259" key="3">
    <source>
        <dbReference type="PROSITE" id="PS51819"/>
    </source>
</evidence>
<comment type="caution">
    <text evidence="4">The sequence shown here is derived from an EMBL/GenBank/DDBJ whole genome shotgun (WGS) entry which is preliminary data.</text>
</comment>
<reference evidence="4 5" key="1">
    <citation type="submission" date="2013-03" db="EMBL/GenBank/DDBJ databases">
        <title>The Genome Sequence of Cladophialophora psammophila CBS 110553.</title>
        <authorList>
            <consortium name="The Broad Institute Genomics Platform"/>
            <person name="Cuomo C."/>
            <person name="de Hoog S."/>
            <person name="Gorbushina A."/>
            <person name="Walker B."/>
            <person name="Young S.K."/>
            <person name="Zeng Q."/>
            <person name="Gargeya S."/>
            <person name="Fitzgerald M."/>
            <person name="Haas B."/>
            <person name="Abouelleil A."/>
            <person name="Allen A.W."/>
            <person name="Alvarado L."/>
            <person name="Arachchi H.M."/>
            <person name="Berlin A.M."/>
            <person name="Chapman S.B."/>
            <person name="Gainer-Dewar J."/>
            <person name="Goldberg J."/>
            <person name="Griggs A."/>
            <person name="Gujja S."/>
            <person name="Hansen M."/>
            <person name="Howarth C."/>
            <person name="Imamovic A."/>
            <person name="Ireland A."/>
            <person name="Larimer J."/>
            <person name="McCowan C."/>
            <person name="Murphy C."/>
            <person name="Pearson M."/>
            <person name="Poon T.W."/>
            <person name="Priest M."/>
            <person name="Roberts A."/>
            <person name="Saif S."/>
            <person name="Shea T."/>
            <person name="Sisk P."/>
            <person name="Sykes S."/>
            <person name="Wortman J."/>
            <person name="Nusbaum C."/>
            <person name="Birren B."/>
        </authorList>
    </citation>
    <scope>NUCLEOTIDE SEQUENCE [LARGE SCALE GENOMIC DNA]</scope>
    <source>
        <strain evidence="4 5">CBS 110553</strain>
    </source>
</reference>
<dbReference type="OrthoDB" id="5371818at2759"/>
<evidence type="ECO:0000313" key="4">
    <source>
        <dbReference type="EMBL" id="EXJ76297.1"/>
    </source>
</evidence>
<sequence length="193" mass="22002">MTIDFNKKGAKVISPSKFAHIVLRTNKFNEMVNYYKNFLGAEVIHENEYLAFLSYDEEHHRIAIIGVPGTKDKDPKTCGLEHTAFSFDTIPDLLLAFRQRKDHGIHPAWSVNHGPTTSIYYRDPDGNQIETQVDNFDHPDDATKFMASKSFAENPIGVDFDPEDYIRRLSEGETEANLKKRAEIGPRGLPDDF</sequence>
<dbReference type="SUPFAM" id="SSF54593">
    <property type="entry name" value="Glyoxalase/Bleomycin resistance protein/Dihydroxybiphenyl dioxygenase"/>
    <property type="match status" value="1"/>
</dbReference>
<dbReference type="PROSITE" id="PS51819">
    <property type="entry name" value="VOC"/>
    <property type="match status" value="1"/>
</dbReference>
<accession>W9X748</accession>
<dbReference type="Gene3D" id="3.10.180.10">
    <property type="entry name" value="2,3-Dihydroxybiphenyl 1,2-Dioxygenase, domain 1"/>
    <property type="match status" value="1"/>
</dbReference>
<protein>
    <recommendedName>
        <fullName evidence="3">VOC domain-containing protein</fullName>
    </recommendedName>
</protein>
<dbReference type="InterPro" id="IPR037523">
    <property type="entry name" value="VOC_core"/>
</dbReference>